<protein>
    <submittedName>
        <fullName evidence="2">Uncharacterized protein</fullName>
    </submittedName>
</protein>
<name>A0A8H7C4J9_AGABI</name>
<feature type="transmembrane region" description="Helical" evidence="1">
    <location>
        <begin position="60"/>
        <end position="78"/>
    </location>
</feature>
<organism evidence="2 3">
    <name type="scientific">Agaricus bisporus var. burnettii</name>
    <dbReference type="NCBI Taxonomy" id="192524"/>
    <lineage>
        <taxon>Eukaryota</taxon>
        <taxon>Fungi</taxon>
        <taxon>Dikarya</taxon>
        <taxon>Basidiomycota</taxon>
        <taxon>Agaricomycotina</taxon>
        <taxon>Agaricomycetes</taxon>
        <taxon>Agaricomycetidae</taxon>
        <taxon>Agaricales</taxon>
        <taxon>Agaricineae</taxon>
        <taxon>Agaricaceae</taxon>
        <taxon>Agaricus</taxon>
    </lineage>
</organism>
<reference evidence="2 3" key="1">
    <citation type="journal article" name="Sci. Rep.">
        <title>Telomere-to-telomere assembled and centromere annotated genomes of the two main subspecies of the button mushroom Agaricus bisporus reveal especially polymorphic chromosome ends.</title>
        <authorList>
            <person name="Sonnenberg A.S.M."/>
            <person name="Sedaghat-Telgerd N."/>
            <person name="Lavrijssen B."/>
            <person name="Ohm R.A."/>
            <person name="Hendrickx P.M."/>
            <person name="Scholtmeijer K."/>
            <person name="Baars J.J.P."/>
            <person name="van Peer A."/>
        </authorList>
    </citation>
    <scope>NUCLEOTIDE SEQUENCE [LARGE SCALE GENOMIC DNA]</scope>
    <source>
        <strain evidence="2 3">H119_p4</strain>
    </source>
</reference>
<evidence type="ECO:0000256" key="1">
    <source>
        <dbReference type="SAM" id="Phobius"/>
    </source>
</evidence>
<feature type="transmembrane region" description="Helical" evidence="1">
    <location>
        <begin position="90"/>
        <end position="110"/>
    </location>
</feature>
<dbReference type="AlphaFoldDB" id="A0A8H7C4J9"/>
<keyword evidence="1" id="KW-1133">Transmembrane helix</keyword>
<keyword evidence="1" id="KW-0472">Membrane</keyword>
<feature type="transmembrane region" description="Helical" evidence="1">
    <location>
        <begin position="181"/>
        <end position="202"/>
    </location>
</feature>
<dbReference type="EMBL" id="JABXXO010000013">
    <property type="protein sequence ID" value="KAF7761856.1"/>
    <property type="molecule type" value="Genomic_DNA"/>
</dbReference>
<evidence type="ECO:0000313" key="3">
    <source>
        <dbReference type="Proteomes" id="UP000629468"/>
    </source>
</evidence>
<keyword evidence="1" id="KW-0812">Transmembrane</keyword>
<evidence type="ECO:0000313" key="2">
    <source>
        <dbReference type="EMBL" id="KAF7761856.1"/>
    </source>
</evidence>
<sequence length="230" mass="26327">MVETEKSRSSTLNAYPLPYRTRSRRTALPDPSFQDISSLGSEAAEMTKDFEDLAKFSEASLVYSGFIIALVIAFLALANKVSQKMGDIEIEAAMTLCFLAASCHLSIILVSSRACIVTYQYSQVLKKDRSSVSVKAFRKKLEASLRTLCVCEWIQGFGQTIMVPSLLYTIWLMFEHRILVFLIYGFIVLLEFVIHFAGFWRVCWGTTTLRPLERYLRRFRRRTRENVEGS</sequence>
<comment type="caution">
    <text evidence="2">The sequence shown here is derived from an EMBL/GenBank/DDBJ whole genome shotgun (WGS) entry which is preliminary data.</text>
</comment>
<dbReference type="Proteomes" id="UP000629468">
    <property type="component" value="Unassembled WGS sequence"/>
</dbReference>
<proteinExistence type="predicted"/>
<accession>A0A8H7C4J9</accession>
<gene>
    <name evidence="2" type="ORF">Agabi119p4_9848</name>
</gene>